<evidence type="ECO:0000313" key="3">
    <source>
        <dbReference type="Proteomes" id="UP000466307"/>
    </source>
</evidence>
<dbReference type="SUPFAM" id="SSF52317">
    <property type="entry name" value="Class I glutamine amidotransferase-like"/>
    <property type="match status" value="1"/>
</dbReference>
<sequence>MTTRTVLVIEPDPIAALDRFDAWLTEHGVTAHIVRPHAGDVVPTIADYDGVIVLGGRMSAHDADEYPWLLDIFALIRDAADRATPSLGICLGAQLISQALGGEVLVGAGSSEVGAVTIRTVGTDDDPLLQGLGTELLVAEDHRDMISRLPDGATRLAGSDDYQNQVFRVGDVMWGVQFHPEVSVPGFRGWIDDAISANPTAAPRLESTMAAFEAADPVIRQTAAVIAERFAGVVRTRADTGSTQPET</sequence>
<dbReference type="InterPro" id="IPR017926">
    <property type="entry name" value="GATASE"/>
</dbReference>
<dbReference type="Gene3D" id="3.40.50.880">
    <property type="match status" value="1"/>
</dbReference>
<proteinExistence type="predicted"/>
<accession>A0A7K3LNQ6</accession>
<keyword evidence="2" id="KW-0808">Transferase</keyword>
<gene>
    <name evidence="2" type="ORF">GYA93_09880</name>
</gene>
<dbReference type="Proteomes" id="UP000466307">
    <property type="component" value="Unassembled WGS sequence"/>
</dbReference>
<dbReference type="InterPro" id="IPR029062">
    <property type="entry name" value="Class_I_gatase-like"/>
</dbReference>
<dbReference type="GO" id="GO:0005829">
    <property type="term" value="C:cytosol"/>
    <property type="evidence" value="ECO:0007669"/>
    <property type="project" value="TreeGrafter"/>
</dbReference>
<name>A0A7K3LNQ6_9ACTN</name>
<evidence type="ECO:0000259" key="1">
    <source>
        <dbReference type="Pfam" id="PF00117"/>
    </source>
</evidence>
<dbReference type="InterPro" id="IPR044992">
    <property type="entry name" value="ChyE-like"/>
</dbReference>
<keyword evidence="2" id="KW-0315">Glutamine amidotransferase</keyword>
<comment type="caution">
    <text evidence="2">The sequence shown here is derived from an EMBL/GenBank/DDBJ whole genome shotgun (WGS) entry which is preliminary data.</text>
</comment>
<protein>
    <submittedName>
        <fullName evidence="2">Type 1 glutamine amidotransferase</fullName>
    </submittedName>
</protein>
<dbReference type="PROSITE" id="PS51273">
    <property type="entry name" value="GATASE_TYPE_1"/>
    <property type="match status" value="1"/>
</dbReference>
<feature type="domain" description="Glutamine amidotransferase" evidence="1">
    <location>
        <begin position="26"/>
        <end position="183"/>
    </location>
</feature>
<dbReference type="Pfam" id="PF00117">
    <property type="entry name" value="GATase"/>
    <property type="match status" value="1"/>
</dbReference>
<dbReference type="GO" id="GO:0016740">
    <property type="term" value="F:transferase activity"/>
    <property type="evidence" value="ECO:0007669"/>
    <property type="project" value="UniProtKB-KW"/>
</dbReference>
<dbReference type="CDD" id="cd01741">
    <property type="entry name" value="GATase1_1"/>
    <property type="match status" value="1"/>
</dbReference>
<dbReference type="PANTHER" id="PTHR42695">
    <property type="entry name" value="GLUTAMINE AMIDOTRANSFERASE YLR126C-RELATED"/>
    <property type="match status" value="1"/>
</dbReference>
<keyword evidence="3" id="KW-1185">Reference proteome</keyword>
<dbReference type="RefSeq" id="WP_059035529.1">
    <property type="nucleotide sequence ID" value="NZ_JAADZU010000025.1"/>
</dbReference>
<dbReference type="EMBL" id="JAADZU010000025">
    <property type="protein sequence ID" value="NDK89885.1"/>
    <property type="molecule type" value="Genomic_DNA"/>
</dbReference>
<organism evidence="2 3">
    <name type="scientific">Gordonia desulfuricans</name>
    <dbReference type="NCBI Taxonomy" id="89051"/>
    <lineage>
        <taxon>Bacteria</taxon>
        <taxon>Bacillati</taxon>
        <taxon>Actinomycetota</taxon>
        <taxon>Actinomycetes</taxon>
        <taxon>Mycobacteriales</taxon>
        <taxon>Gordoniaceae</taxon>
        <taxon>Gordonia</taxon>
    </lineage>
</organism>
<dbReference type="PANTHER" id="PTHR42695:SF5">
    <property type="entry name" value="GLUTAMINE AMIDOTRANSFERASE YLR126C-RELATED"/>
    <property type="match status" value="1"/>
</dbReference>
<reference evidence="2 3" key="1">
    <citation type="submission" date="2020-01" db="EMBL/GenBank/DDBJ databases">
        <title>Investigation of new actinobacteria for the biodesulphurisation of diesel fuel.</title>
        <authorList>
            <person name="Athi Narayanan S.M."/>
        </authorList>
    </citation>
    <scope>NUCLEOTIDE SEQUENCE [LARGE SCALE GENOMIC DNA]</scope>
    <source>
        <strain evidence="2 3">213E</strain>
    </source>
</reference>
<evidence type="ECO:0000313" key="2">
    <source>
        <dbReference type="EMBL" id="NDK89885.1"/>
    </source>
</evidence>
<dbReference type="AlphaFoldDB" id="A0A7K3LNQ6"/>